<proteinExistence type="predicted"/>
<evidence type="ECO:0000256" key="1">
    <source>
        <dbReference type="ARBA" id="ARBA00022737"/>
    </source>
</evidence>
<sequence length="622" mass="68858">RVVSSTTMTCLQQRLDGQSLAMLSLLLFLMINRITAATPKDDFCRRFEHQSTVIDDKLYIDGGTVNYKDFPSSHENHDNTWLGYHDLNDLVSIKGELWPNFKIGLSKNDSIPTVSGGVLWPDSVNKRFYLYGGEQMSGFPKRSYRILSYDILHDQWDDFGEPNTSPAPEIAGFGAGVGVSETGMGYYYGGWVSNKSMNGWTKDKAMSSNFYSYSYDRGKFDRMQSPDDHARAEGGMVWLPAGDTSGVLVYLGGLVTPYDNGTTAPQPLDEIFIYDAQDNRWSKQKAVGEVPQHRRRFCVDAAWAPDKSSFNIYLWGGHSIYPAVTNVTSYSDIYVLTLPSFQWVKAFPDTSGNYTLPENGKYGSSCNMVKNMSQFIVIGGNYTDSPTDKCDDEWWGAHNLWTGTFQNAGNNDKWWALFNPEVNTNVVPKIVYDVVGGTKEGGATVKQPKNGYDPGNTLLSMLMTRTASPPERKPTRQVSATSSPSPVNGSSSKLGTGPIVGIVIGCAVTVGIILFAWWRVGKFVVTRRQERRQREMEQYAQRVHQQTQEQAHLNPHQSFYGASTVGTISPNPPSTQWGVPGPQNGNGGLHPQFEPSELPAYNQGIGILNNKPPGSPPGHPLL</sequence>
<name>A0AA35M7Y6_9HYPO</name>
<organism evidence="5 6">
    <name type="scientific">Clonostachys chloroleuca</name>
    <dbReference type="NCBI Taxonomy" id="1926264"/>
    <lineage>
        <taxon>Eukaryota</taxon>
        <taxon>Fungi</taxon>
        <taxon>Dikarya</taxon>
        <taxon>Ascomycota</taxon>
        <taxon>Pezizomycotina</taxon>
        <taxon>Sordariomycetes</taxon>
        <taxon>Hypocreomycetidae</taxon>
        <taxon>Hypocreales</taxon>
        <taxon>Bionectriaceae</taxon>
        <taxon>Clonostachys</taxon>
    </lineage>
</organism>
<keyword evidence="1" id="KW-0677">Repeat</keyword>
<keyword evidence="4" id="KW-0732">Signal</keyword>
<protein>
    <recommendedName>
        <fullName evidence="7">Cell wall anchored protein</fullName>
    </recommendedName>
</protein>
<feature type="compositionally biased region" description="Polar residues" evidence="2">
    <location>
        <begin position="567"/>
        <end position="577"/>
    </location>
</feature>
<evidence type="ECO:0000256" key="3">
    <source>
        <dbReference type="SAM" id="Phobius"/>
    </source>
</evidence>
<dbReference type="AlphaFoldDB" id="A0AA35M7Y6"/>
<feature type="transmembrane region" description="Helical" evidence="3">
    <location>
        <begin position="499"/>
        <end position="518"/>
    </location>
</feature>
<dbReference type="InterPro" id="IPR011043">
    <property type="entry name" value="Gal_Oxase/kelch_b-propeller"/>
</dbReference>
<dbReference type="EMBL" id="CABFNP030001198">
    <property type="protein sequence ID" value="CAI6092183.1"/>
    <property type="molecule type" value="Genomic_DNA"/>
</dbReference>
<feature type="non-terminal residue" evidence="5">
    <location>
        <position position="1"/>
    </location>
</feature>
<dbReference type="SUPFAM" id="SSF50965">
    <property type="entry name" value="Galactose oxidase, central domain"/>
    <property type="match status" value="1"/>
</dbReference>
<accession>A0AA35M7Y6</accession>
<gene>
    <name evidence="5" type="ORF">CCHLO57077_00011188</name>
</gene>
<evidence type="ECO:0000313" key="5">
    <source>
        <dbReference type="EMBL" id="CAI6092183.1"/>
    </source>
</evidence>
<keyword evidence="3" id="KW-1133">Transmembrane helix</keyword>
<dbReference type="PANTHER" id="PTHR47435:SF4">
    <property type="entry name" value="KELCH REPEAT PROTEIN (AFU_ORTHOLOGUE AFUA_5G12780)"/>
    <property type="match status" value="1"/>
</dbReference>
<evidence type="ECO:0000313" key="6">
    <source>
        <dbReference type="Proteomes" id="UP001160390"/>
    </source>
</evidence>
<dbReference type="PANTHER" id="PTHR47435">
    <property type="entry name" value="KELCH REPEAT PROTEIN (AFU_ORTHOLOGUE AFUA_5G12780)"/>
    <property type="match status" value="1"/>
</dbReference>
<comment type="caution">
    <text evidence="5">The sequence shown here is derived from an EMBL/GenBank/DDBJ whole genome shotgun (WGS) entry which is preliminary data.</text>
</comment>
<feature type="chain" id="PRO_5041442555" description="Cell wall anchored protein" evidence="4">
    <location>
        <begin position="37"/>
        <end position="622"/>
    </location>
</feature>
<dbReference type="Proteomes" id="UP001160390">
    <property type="component" value="Unassembled WGS sequence"/>
</dbReference>
<feature type="region of interest" description="Disordered" evidence="2">
    <location>
        <begin position="567"/>
        <end position="622"/>
    </location>
</feature>
<keyword evidence="3" id="KW-0812">Transmembrane</keyword>
<feature type="compositionally biased region" description="Pro residues" evidence="2">
    <location>
        <begin position="613"/>
        <end position="622"/>
    </location>
</feature>
<keyword evidence="6" id="KW-1185">Reference proteome</keyword>
<evidence type="ECO:0008006" key="7">
    <source>
        <dbReference type="Google" id="ProtNLM"/>
    </source>
</evidence>
<feature type="region of interest" description="Disordered" evidence="2">
    <location>
        <begin position="465"/>
        <end position="492"/>
    </location>
</feature>
<reference evidence="5" key="1">
    <citation type="submission" date="2023-01" db="EMBL/GenBank/DDBJ databases">
        <authorList>
            <person name="Piombo E."/>
        </authorList>
    </citation>
    <scope>NUCLEOTIDE SEQUENCE</scope>
</reference>
<feature type="signal peptide" evidence="4">
    <location>
        <begin position="1"/>
        <end position="36"/>
    </location>
</feature>
<keyword evidence="3" id="KW-0472">Membrane</keyword>
<evidence type="ECO:0000256" key="4">
    <source>
        <dbReference type="SAM" id="SignalP"/>
    </source>
</evidence>
<evidence type="ECO:0000256" key="2">
    <source>
        <dbReference type="SAM" id="MobiDB-lite"/>
    </source>
</evidence>
<feature type="compositionally biased region" description="Low complexity" evidence="2">
    <location>
        <begin position="479"/>
        <end position="492"/>
    </location>
</feature>